<gene>
    <name evidence="10" type="ORF">VTK73DRAFT_4149</name>
</gene>
<evidence type="ECO:0000256" key="9">
    <source>
        <dbReference type="SAM" id="MobiDB-lite"/>
    </source>
</evidence>
<evidence type="ECO:0000313" key="10">
    <source>
        <dbReference type="EMBL" id="KAL1838983.1"/>
    </source>
</evidence>
<evidence type="ECO:0000313" key="11">
    <source>
        <dbReference type="Proteomes" id="UP001586593"/>
    </source>
</evidence>
<accession>A0ABR3VCQ9</accession>
<keyword evidence="11" id="KW-1185">Reference proteome</keyword>
<dbReference type="PANTHER" id="PTHR35524:SF1">
    <property type="entry name" value="ALPHA-ACETOLACTATE DECARBOXYLASE"/>
    <property type="match status" value="1"/>
</dbReference>
<reference evidence="10 11" key="1">
    <citation type="journal article" date="2024" name="Commun. Biol.">
        <title>Comparative genomic analysis of thermophilic fungi reveals convergent evolutionary adaptations and gene losses.</title>
        <authorList>
            <person name="Steindorff A.S."/>
            <person name="Aguilar-Pontes M.V."/>
            <person name="Robinson A.J."/>
            <person name="Andreopoulos B."/>
            <person name="LaButti K."/>
            <person name="Kuo A."/>
            <person name="Mondo S."/>
            <person name="Riley R."/>
            <person name="Otillar R."/>
            <person name="Haridas S."/>
            <person name="Lipzen A."/>
            <person name="Grimwood J."/>
            <person name="Schmutz J."/>
            <person name="Clum A."/>
            <person name="Reid I.D."/>
            <person name="Moisan M.C."/>
            <person name="Butler G."/>
            <person name="Nguyen T.T.M."/>
            <person name="Dewar K."/>
            <person name="Conant G."/>
            <person name="Drula E."/>
            <person name="Henrissat B."/>
            <person name="Hansel C."/>
            <person name="Singer S."/>
            <person name="Hutchinson M.I."/>
            <person name="de Vries R.P."/>
            <person name="Natvig D.O."/>
            <person name="Powell A.J."/>
            <person name="Tsang A."/>
            <person name="Grigoriev I.V."/>
        </authorList>
    </citation>
    <scope>NUCLEOTIDE SEQUENCE [LARGE SCALE GENOMIC DNA]</scope>
    <source>
        <strain evidence="10 11">ATCC 24622</strain>
    </source>
</reference>
<dbReference type="EC" id="4.1.1.5" evidence="4"/>
<keyword evidence="7" id="KW-0005">Acetoin biosynthesis</keyword>
<evidence type="ECO:0000256" key="2">
    <source>
        <dbReference type="ARBA" id="ARBA00005170"/>
    </source>
</evidence>
<evidence type="ECO:0000256" key="8">
    <source>
        <dbReference type="ARBA" id="ARBA00023239"/>
    </source>
</evidence>
<evidence type="ECO:0000256" key="1">
    <source>
        <dbReference type="ARBA" id="ARBA00001784"/>
    </source>
</evidence>
<evidence type="ECO:0000256" key="6">
    <source>
        <dbReference type="ARBA" id="ARBA00022793"/>
    </source>
</evidence>
<evidence type="ECO:0000256" key="3">
    <source>
        <dbReference type="ARBA" id="ARBA00007106"/>
    </source>
</evidence>
<evidence type="ECO:0000256" key="4">
    <source>
        <dbReference type="ARBA" id="ARBA00013204"/>
    </source>
</evidence>
<dbReference type="SUPFAM" id="SSF117856">
    <property type="entry name" value="AF0104/ALDC/Ptd012-like"/>
    <property type="match status" value="2"/>
</dbReference>
<organism evidence="10 11">
    <name type="scientific">Phialemonium thermophilum</name>
    <dbReference type="NCBI Taxonomy" id="223376"/>
    <lineage>
        <taxon>Eukaryota</taxon>
        <taxon>Fungi</taxon>
        <taxon>Dikarya</taxon>
        <taxon>Ascomycota</taxon>
        <taxon>Pezizomycotina</taxon>
        <taxon>Sordariomycetes</taxon>
        <taxon>Sordariomycetidae</taxon>
        <taxon>Cephalothecales</taxon>
        <taxon>Cephalothecaceae</taxon>
        <taxon>Phialemonium</taxon>
    </lineage>
</organism>
<dbReference type="Pfam" id="PF03306">
    <property type="entry name" value="AAL_decarboxy"/>
    <property type="match status" value="2"/>
</dbReference>
<dbReference type="PANTHER" id="PTHR35524">
    <property type="entry name" value="ALPHA-ACETOLACTATE DECARBOXYLASE"/>
    <property type="match status" value="1"/>
</dbReference>
<comment type="catalytic activity">
    <reaction evidence="1">
        <text>(2S)-2-acetolactate + H(+) = (R)-acetoin + CO2</text>
        <dbReference type="Rhea" id="RHEA:21580"/>
        <dbReference type="ChEBI" id="CHEBI:15378"/>
        <dbReference type="ChEBI" id="CHEBI:15686"/>
        <dbReference type="ChEBI" id="CHEBI:16526"/>
        <dbReference type="ChEBI" id="CHEBI:58476"/>
        <dbReference type="EC" id="4.1.1.5"/>
    </reaction>
</comment>
<protein>
    <recommendedName>
        <fullName evidence="5">Alpha-acetolactate decarboxylase</fullName>
        <ecNumber evidence="4">4.1.1.5</ecNumber>
    </recommendedName>
</protein>
<proteinExistence type="inferred from homology"/>
<dbReference type="PIRSF" id="PIRSF001332">
    <property type="entry name" value="Acetolac_decarb"/>
    <property type="match status" value="1"/>
</dbReference>
<comment type="caution">
    <text evidence="10">The sequence shown here is derived from an EMBL/GenBank/DDBJ whole genome shotgun (WGS) entry which is preliminary data.</text>
</comment>
<dbReference type="InterPro" id="IPR005128">
    <property type="entry name" value="Acetolactate_a_deCO2ase"/>
</dbReference>
<comment type="pathway">
    <text evidence="2">Polyol metabolism; (R,R)-butane-2,3-diol biosynthesis; (R,R)-butane-2,3-diol from pyruvate: step 2/3.</text>
</comment>
<dbReference type="CDD" id="cd17299">
    <property type="entry name" value="acetolactate_decarboxylase"/>
    <property type="match status" value="1"/>
</dbReference>
<comment type="similarity">
    <text evidence="3">Belongs to the alpha-acetolactate decarboxylase family.</text>
</comment>
<keyword evidence="8" id="KW-0456">Lyase</keyword>
<dbReference type="EMBL" id="JAZHXJ010002398">
    <property type="protein sequence ID" value="KAL1838983.1"/>
    <property type="molecule type" value="Genomic_DNA"/>
</dbReference>
<dbReference type="Proteomes" id="UP001586593">
    <property type="component" value="Unassembled WGS sequence"/>
</dbReference>
<sequence>MGTNELFQYSVVSALMDGVATNGLPIRTLLSHGDHGLGTFRYMAGEMIILDGTIYQMNSDGTVRAISPDDEAPKEADDATETPSPPLPAGSPCYLASAGLPAVSPFAMVTRFRPTTTTRARLSGNGKDTLERLLTSLFPGARNTYLAMRLEGTFRSVTVRTATGQRVPGEGLREVAKNQVSHTFGVGSDNSTGGSEGPVRGTMIGFRSPTFLQGVSVAGDHLHFLAEDRMRGGHVLGFEGEGELEVQVASMWKIVLELPHDDEQFNAAKLERDAEGIAAAEG</sequence>
<name>A0ABR3VCQ9_9PEZI</name>
<dbReference type="Gene3D" id="3.30.1330.80">
    <property type="entry name" value="Hypothetical protein, similar to alpha- acetolactate decarboxylase, domain 2"/>
    <property type="match status" value="2"/>
</dbReference>
<evidence type="ECO:0000256" key="5">
    <source>
        <dbReference type="ARBA" id="ARBA00020164"/>
    </source>
</evidence>
<keyword evidence="6" id="KW-0210">Decarboxylase</keyword>
<evidence type="ECO:0000256" key="7">
    <source>
        <dbReference type="ARBA" id="ARBA00023061"/>
    </source>
</evidence>
<feature type="region of interest" description="Disordered" evidence="9">
    <location>
        <begin position="63"/>
        <end position="91"/>
    </location>
</feature>